<evidence type="ECO:0000256" key="1">
    <source>
        <dbReference type="SAM" id="MobiDB-lite"/>
    </source>
</evidence>
<protein>
    <submittedName>
        <fullName evidence="2">Uncharacterized protein</fullName>
    </submittedName>
</protein>
<dbReference type="RefSeq" id="XP_007706477.1">
    <property type="nucleotide sequence ID" value="XM_007708287.1"/>
</dbReference>
<name>W6YII5_COCC2</name>
<feature type="compositionally biased region" description="Basic and acidic residues" evidence="1">
    <location>
        <begin position="42"/>
        <end position="73"/>
    </location>
</feature>
<dbReference type="AlphaFoldDB" id="W6YII5"/>
<proteinExistence type="predicted"/>
<dbReference type="EMBL" id="KI964538">
    <property type="protein sequence ID" value="EUC39122.1"/>
    <property type="molecule type" value="Genomic_DNA"/>
</dbReference>
<feature type="region of interest" description="Disordered" evidence="1">
    <location>
        <begin position="1"/>
        <end position="77"/>
    </location>
</feature>
<dbReference type="HOGENOM" id="CLU_1586189_0_0_1"/>
<reference evidence="2 3" key="1">
    <citation type="journal article" date="2013" name="PLoS Genet.">
        <title>Comparative genome structure, secondary metabolite, and effector coding capacity across Cochliobolus pathogens.</title>
        <authorList>
            <person name="Condon B.J."/>
            <person name="Leng Y."/>
            <person name="Wu D."/>
            <person name="Bushley K.E."/>
            <person name="Ohm R.A."/>
            <person name="Otillar R."/>
            <person name="Martin J."/>
            <person name="Schackwitz W."/>
            <person name="Grimwood J."/>
            <person name="MohdZainudin N."/>
            <person name="Xue C."/>
            <person name="Wang R."/>
            <person name="Manning V.A."/>
            <person name="Dhillon B."/>
            <person name="Tu Z.J."/>
            <person name="Steffenson B.J."/>
            <person name="Salamov A."/>
            <person name="Sun H."/>
            <person name="Lowry S."/>
            <person name="LaButti K."/>
            <person name="Han J."/>
            <person name="Copeland A."/>
            <person name="Lindquist E."/>
            <person name="Barry K."/>
            <person name="Schmutz J."/>
            <person name="Baker S.E."/>
            <person name="Ciuffetti L.M."/>
            <person name="Grigoriev I.V."/>
            <person name="Zhong S."/>
            <person name="Turgeon B.G."/>
        </authorList>
    </citation>
    <scope>NUCLEOTIDE SEQUENCE [LARGE SCALE GENOMIC DNA]</scope>
    <source>
        <strain evidence="2 3">26-R-13</strain>
    </source>
</reference>
<dbReference type="KEGG" id="bze:COCCADRAFT_231"/>
<sequence length="168" mass="18992">MVLLIPSNPPTLILSPQKKGPARRKARNPILNHAQYEASIYDGEKPGKDSVNDSEPHPDDVGAELDALRREEAREDEDEEFELKLFDTLLSKPEFQESFVRVSLRSLYAINRAETSALNNDNTIISISQLDTEHDKRANLIYIRCKNGVLMETRNGSGPKSLRKMTDD</sequence>
<evidence type="ECO:0000313" key="3">
    <source>
        <dbReference type="Proteomes" id="UP000053841"/>
    </source>
</evidence>
<dbReference type="Proteomes" id="UP000053841">
    <property type="component" value="Unassembled WGS sequence"/>
</dbReference>
<gene>
    <name evidence="2" type="ORF">COCCADRAFT_231</name>
</gene>
<accession>W6YII5</accession>
<keyword evidence="3" id="KW-1185">Reference proteome</keyword>
<organism evidence="2 3">
    <name type="scientific">Cochliobolus carbonum (strain 26-R-13)</name>
    <name type="common">Maize leaf spot fungus</name>
    <name type="synonym">Bipolaris zeicola</name>
    <dbReference type="NCBI Taxonomy" id="930089"/>
    <lineage>
        <taxon>Eukaryota</taxon>
        <taxon>Fungi</taxon>
        <taxon>Dikarya</taxon>
        <taxon>Ascomycota</taxon>
        <taxon>Pezizomycotina</taxon>
        <taxon>Dothideomycetes</taxon>
        <taxon>Pleosporomycetidae</taxon>
        <taxon>Pleosporales</taxon>
        <taxon>Pleosporineae</taxon>
        <taxon>Pleosporaceae</taxon>
        <taxon>Bipolaris</taxon>
    </lineage>
</organism>
<evidence type="ECO:0000313" key="2">
    <source>
        <dbReference type="EMBL" id="EUC39122.1"/>
    </source>
</evidence>
<dbReference type="GeneID" id="19145338"/>